<evidence type="ECO:0000256" key="1">
    <source>
        <dbReference type="SAM" id="Phobius"/>
    </source>
</evidence>
<dbReference type="Pfam" id="PF08570">
    <property type="entry name" value="DUF1761"/>
    <property type="match status" value="1"/>
</dbReference>
<proteinExistence type="predicted"/>
<dbReference type="STRING" id="361183.AMC99_02029"/>
<reference evidence="2 3" key="1">
    <citation type="submission" date="2015-09" db="EMBL/GenBank/DDBJ databases">
        <title>Complete genome sequence of a benzo[a]pyrene-degrading bacterium Altererythrobacter epoxidivorans CGMCC 1.7731T.</title>
        <authorList>
            <person name="Li Z."/>
            <person name="Cheng H."/>
            <person name="Huo Y."/>
            <person name="Xu X."/>
        </authorList>
    </citation>
    <scope>NUCLEOTIDE SEQUENCE [LARGE SCALE GENOMIC DNA]</scope>
    <source>
        <strain evidence="2 3">CGMCC 1.7731</strain>
    </source>
</reference>
<gene>
    <name evidence="2" type="ORF">AMC99_02029</name>
</gene>
<feature type="transmembrane region" description="Helical" evidence="1">
    <location>
        <begin position="115"/>
        <end position="137"/>
    </location>
</feature>
<feature type="transmembrane region" description="Helical" evidence="1">
    <location>
        <begin position="85"/>
        <end position="108"/>
    </location>
</feature>
<accession>A0A0M4M5I4</accession>
<keyword evidence="1" id="KW-0812">Transmembrane</keyword>
<dbReference type="RefSeq" id="WP_061926120.1">
    <property type="nucleotide sequence ID" value="NZ_CP012669.1"/>
</dbReference>
<dbReference type="EMBL" id="CP012669">
    <property type="protein sequence ID" value="ALE17315.1"/>
    <property type="molecule type" value="Genomic_DNA"/>
</dbReference>
<dbReference type="PATRIC" id="fig|361183.4.peg.1997"/>
<feature type="transmembrane region" description="Helical" evidence="1">
    <location>
        <begin position="6"/>
        <end position="25"/>
    </location>
</feature>
<dbReference type="AlphaFoldDB" id="A0A0M4M5I4"/>
<keyword evidence="3" id="KW-1185">Reference proteome</keyword>
<name>A0A0M4M5I4_9SPHN</name>
<dbReference type="OrthoDB" id="7432713at2"/>
<protein>
    <recommendedName>
        <fullName evidence="4">DUF1761 domain-containing protein</fullName>
    </recommendedName>
</protein>
<keyword evidence="1" id="KW-0472">Membrane</keyword>
<dbReference type="InterPro" id="IPR013879">
    <property type="entry name" value="DUF1761"/>
</dbReference>
<evidence type="ECO:0008006" key="4">
    <source>
        <dbReference type="Google" id="ProtNLM"/>
    </source>
</evidence>
<evidence type="ECO:0000313" key="2">
    <source>
        <dbReference type="EMBL" id="ALE17315.1"/>
    </source>
</evidence>
<evidence type="ECO:0000313" key="3">
    <source>
        <dbReference type="Proteomes" id="UP000057938"/>
    </source>
</evidence>
<keyword evidence="1" id="KW-1133">Transmembrane helix</keyword>
<dbReference type="Proteomes" id="UP000057938">
    <property type="component" value="Chromosome"/>
</dbReference>
<sequence>MGEINLLAVFVGAAAFFMIGALWYGPLFGKQWRQLNGITDEMMQAGPRPGQNPTWLIMLLAFLFELLVVLMLGHNIARTNPSPHVIMMMATGFAATIMAPAIGINYLFQMRPGKLFAIDAGYFVVGMAAAGAAFILLG</sequence>
<organism evidence="2 3">
    <name type="scientific">Altererythrobacter epoxidivorans</name>
    <dbReference type="NCBI Taxonomy" id="361183"/>
    <lineage>
        <taxon>Bacteria</taxon>
        <taxon>Pseudomonadati</taxon>
        <taxon>Pseudomonadota</taxon>
        <taxon>Alphaproteobacteria</taxon>
        <taxon>Sphingomonadales</taxon>
        <taxon>Erythrobacteraceae</taxon>
        <taxon>Altererythrobacter</taxon>
    </lineage>
</organism>
<feature type="transmembrane region" description="Helical" evidence="1">
    <location>
        <begin position="53"/>
        <end position="73"/>
    </location>
</feature>
<dbReference type="KEGG" id="aep:AMC99_02029"/>